<protein>
    <submittedName>
        <fullName evidence="2">Uncharacterized protein</fullName>
    </submittedName>
</protein>
<organism evidence="2 3">
    <name type="scientific">Sporothrix epigloea</name>
    <dbReference type="NCBI Taxonomy" id="1892477"/>
    <lineage>
        <taxon>Eukaryota</taxon>
        <taxon>Fungi</taxon>
        <taxon>Dikarya</taxon>
        <taxon>Ascomycota</taxon>
        <taxon>Pezizomycotina</taxon>
        <taxon>Sordariomycetes</taxon>
        <taxon>Sordariomycetidae</taxon>
        <taxon>Ophiostomatales</taxon>
        <taxon>Ophiostomataceae</taxon>
        <taxon>Sporothrix</taxon>
    </lineage>
</organism>
<reference evidence="2 3" key="1">
    <citation type="submission" date="2024-01" db="EMBL/GenBank/DDBJ databases">
        <authorList>
            <person name="Allen C."/>
            <person name="Tagirdzhanova G."/>
        </authorList>
    </citation>
    <scope>NUCLEOTIDE SEQUENCE [LARGE SCALE GENOMIC DNA]</scope>
    <source>
        <strain evidence="2 3">CBS 119000</strain>
    </source>
</reference>
<dbReference type="Proteomes" id="UP001642502">
    <property type="component" value="Unassembled WGS sequence"/>
</dbReference>
<gene>
    <name evidence="2" type="ORF">SEPCBS119000_000297</name>
</gene>
<accession>A0ABP0D4C0</accession>
<comment type="caution">
    <text evidence="2">The sequence shown here is derived from an EMBL/GenBank/DDBJ whole genome shotgun (WGS) entry which is preliminary data.</text>
</comment>
<proteinExistence type="predicted"/>
<name>A0ABP0D4C0_9PEZI</name>
<keyword evidence="3" id="KW-1185">Reference proteome</keyword>
<evidence type="ECO:0000313" key="3">
    <source>
        <dbReference type="Proteomes" id="UP001642502"/>
    </source>
</evidence>
<sequence>MTAVNHSLASDISTAIAEAMNRQTQHEAATAPMAEAVREAIMSLKIRDAIAHATRSHADDVELSVGTSQNSQDQRRT</sequence>
<dbReference type="EMBL" id="CAWUON010000002">
    <property type="protein sequence ID" value="CAK7263073.1"/>
    <property type="molecule type" value="Genomic_DNA"/>
</dbReference>
<feature type="compositionally biased region" description="Polar residues" evidence="1">
    <location>
        <begin position="65"/>
        <end position="77"/>
    </location>
</feature>
<evidence type="ECO:0000313" key="2">
    <source>
        <dbReference type="EMBL" id="CAK7263073.1"/>
    </source>
</evidence>
<evidence type="ECO:0000256" key="1">
    <source>
        <dbReference type="SAM" id="MobiDB-lite"/>
    </source>
</evidence>
<feature type="region of interest" description="Disordered" evidence="1">
    <location>
        <begin position="55"/>
        <end position="77"/>
    </location>
</feature>